<dbReference type="Gene3D" id="2.130.10.10">
    <property type="entry name" value="YVTN repeat-like/Quinoprotein amine dehydrogenase"/>
    <property type="match status" value="2"/>
</dbReference>
<dbReference type="InterPro" id="IPR020472">
    <property type="entry name" value="WD40_PAC1"/>
</dbReference>
<protein>
    <submittedName>
        <fullName evidence="5">Uncharacterized protein</fullName>
    </submittedName>
</protein>
<sequence length="401" mass="43324">MQSSNPEHFFETDADLEKKRRRAAKAGNKFGSPIALKSKILAAIPDPRLPSSRVFVAEASSVVRLVDIDNPEKPTTAYRGPTAPVCCIAVGGPNNNTLFAGSWDKSIWAWDITTRAVKKKYLGHSDFVKAVACAKVGGKHILISGGADKKIIVWDVETGLAMHTMQDTTVNMLSVQDLVVDNVASTPDEVVVISASSDPHIRRWKIQLEDWGLIDETATAPEVEVAGSTTAAAGRGAIREHETTVYRLALDGDDEFANLWTASGDGTAKCLSRARGFACEETLEHGGHVRAVAVTEQWVVTAGRDEDVKFWDRASGKLYCALQGHYDEVTALAVLGQRRICSVGIDGTVRAWPLDKAGLDAAVAEQTKPPEEEEEASKTQEGLLSPEEEAELAALMEDDSE</sequence>
<name>A0ABR4D7C6_9PEZI</name>
<dbReference type="InterPro" id="IPR015943">
    <property type="entry name" value="WD40/YVTN_repeat-like_dom_sf"/>
</dbReference>
<evidence type="ECO:0000313" key="5">
    <source>
        <dbReference type="EMBL" id="KAL2265484.1"/>
    </source>
</evidence>
<dbReference type="InterPro" id="IPR036322">
    <property type="entry name" value="WD40_repeat_dom_sf"/>
</dbReference>
<gene>
    <name evidence="5" type="ORF">VTJ83DRAFT_6584</name>
</gene>
<feature type="region of interest" description="Disordered" evidence="4">
    <location>
        <begin position="362"/>
        <end position="401"/>
    </location>
</feature>
<keyword evidence="1 3" id="KW-0853">WD repeat</keyword>
<evidence type="ECO:0000256" key="3">
    <source>
        <dbReference type="PROSITE-ProRule" id="PRU00221"/>
    </source>
</evidence>
<dbReference type="PANTHER" id="PTHR19848">
    <property type="entry name" value="WD40 REPEAT PROTEIN"/>
    <property type="match status" value="1"/>
</dbReference>
<dbReference type="Pfam" id="PF00400">
    <property type="entry name" value="WD40"/>
    <property type="match status" value="4"/>
</dbReference>
<evidence type="ECO:0000313" key="6">
    <source>
        <dbReference type="Proteomes" id="UP001600064"/>
    </source>
</evidence>
<dbReference type="InterPro" id="IPR001680">
    <property type="entry name" value="WD40_rpt"/>
</dbReference>
<dbReference type="EMBL" id="JAZGUE010000006">
    <property type="protein sequence ID" value="KAL2265484.1"/>
    <property type="molecule type" value="Genomic_DNA"/>
</dbReference>
<evidence type="ECO:0000256" key="1">
    <source>
        <dbReference type="ARBA" id="ARBA00022574"/>
    </source>
</evidence>
<feature type="repeat" description="WD" evidence="3">
    <location>
        <begin position="121"/>
        <end position="164"/>
    </location>
</feature>
<evidence type="ECO:0000256" key="2">
    <source>
        <dbReference type="ARBA" id="ARBA00022737"/>
    </source>
</evidence>
<reference evidence="5 6" key="1">
    <citation type="journal article" date="2024" name="Commun. Biol.">
        <title>Comparative genomic analysis of thermophilic fungi reveals convergent evolutionary adaptations and gene losses.</title>
        <authorList>
            <person name="Steindorff A.S."/>
            <person name="Aguilar-Pontes M.V."/>
            <person name="Robinson A.J."/>
            <person name="Andreopoulos B."/>
            <person name="LaButti K."/>
            <person name="Kuo A."/>
            <person name="Mondo S."/>
            <person name="Riley R."/>
            <person name="Otillar R."/>
            <person name="Haridas S."/>
            <person name="Lipzen A."/>
            <person name="Grimwood J."/>
            <person name="Schmutz J."/>
            <person name="Clum A."/>
            <person name="Reid I.D."/>
            <person name="Moisan M.C."/>
            <person name="Butler G."/>
            <person name="Nguyen T.T.M."/>
            <person name="Dewar K."/>
            <person name="Conant G."/>
            <person name="Drula E."/>
            <person name="Henrissat B."/>
            <person name="Hansel C."/>
            <person name="Singer S."/>
            <person name="Hutchinson M.I."/>
            <person name="de Vries R.P."/>
            <person name="Natvig D.O."/>
            <person name="Powell A.J."/>
            <person name="Tsang A."/>
            <person name="Grigoriev I.V."/>
        </authorList>
    </citation>
    <scope>NUCLEOTIDE SEQUENCE [LARGE SCALE GENOMIC DNA]</scope>
    <source>
        <strain evidence="5 6">ATCC 22073</strain>
    </source>
</reference>
<dbReference type="SMART" id="SM00320">
    <property type="entry name" value="WD40"/>
    <property type="match status" value="6"/>
</dbReference>
<evidence type="ECO:0000256" key="4">
    <source>
        <dbReference type="SAM" id="MobiDB-lite"/>
    </source>
</evidence>
<dbReference type="Proteomes" id="UP001600064">
    <property type="component" value="Unassembled WGS sequence"/>
</dbReference>
<feature type="compositionally biased region" description="Acidic residues" evidence="4">
    <location>
        <begin position="386"/>
        <end position="401"/>
    </location>
</feature>
<feature type="repeat" description="WD" evidence="3">
    <location>
        <begin position="282"/>
        <end position="321"/>
    </location>
</feature>
<organism evidence="5 6">
    <name type="scientific">Remersonia thermophila</name>
    <dbReference type="NCBI Taxonomy" id="72144"/>
    <lineage>
        <taxon>Eukaryota</taxon>
        <taxon>Fungi</taxon>
        <taxon>Dikarya</taxon>
        <taxon>Ascomycota</taxon>
        <taxon>Pezizomycotina</taxon>
        <taxon>Sordariomycetes</taxon>
        <taxon>Sordariomycetidae</taxon>
        <taxon>Sordariales</taxon>
        <taxon>Sordariales incertae sedis</taxon>
        <taxon>Remersonia</taxon>
    </lineage>
</organism>
<dbReference type="RefSeq" id="XP_070864211.1">
    <property type="nucleotide sequence ID" value="XM_071013311.1"/>
</dbReference>
<dbReference type="PRINTS" id="PR00320">
    <property type="entry name" value="GPROTEINBRPT"/>
</dbReference>
<keyword evidence="2" id="KW-0677">Repeat</keyword>
<keyword evidence="6" id="KW-1185">Reference proteome</keyword>
<dbReference type="SUPFAM" id="SSF50978">
    <property type="entry name" value="WD40 repeat-like"/>
    <property type="match status" value="1"/>
</dbReference>
<dbReference type="PROSITE" id="PS50082">
    <property type="entry name" value="WD_REPEATS_2"/>
    <property type="match status" value="2"/>
</dbReference>
<dbReference type="GeneID" id="98127955"/>
<dbReference type="PROSITE" id="PS00678">
    <property type="entry name" value="WD_REPEATS_1"/>
    <property type="match status" value="1"/>
</dbReference>
<dbReference type="InterPro" id="IPR019775">
    <property type="entry name" value="WD40_repeat_CS"/>
</dbReference>
<comment type="caution">
    <text evidence="5">The sequence shown here is derived from an EMBL/GenBank/DDBJ whole genome shotgun (WGS) entry which is preliminary data.</text>
</comment>
<dbReference type="PANTHER" id="PTHR19848:SF8">
    <property type="entry name" value="F-BOX AND WD REPEAT DOMAIN CONTAINING 7"/>
    <property type="match status" value="1"/>
</dbReference>
<proteinExistence type="predicted"/>
<accession>A0ABR4D7C6</accession>